<proteinExistence type="predicted"/>
<evidence type="ECO:0000313" key="3">
    <source>
        <dbReference type="EMBL" id="ALH80255.1"/>
    </source>
</evidence>
<evidence type="ECO:0000256" key="1">
    <source>
        <dbReference type="SAM" id="MobiDB-lite"/>
    </source>
</evidence>
<dbReference type="KEGG" id="smag:AN936_07695"/>
<dbReference type="PATRIC" id="fig|33050.5.peg.1602"/>
<evidence type="ECO:0000313" key="4">
    <source>
        <dbReference type="Proteomes" id="UP000058074"/>
    </source>
</evidence>
<feature type="signal peptide" evidence="2">
    <location>
        <begin position="1"/>
        <end position="21"/>
    </location>
</feature>
<gene>
    <name evidence="3" type="ORF">AN936_07695</name>
</gene>
<organism evidence="3 4">
    <name type="scientific">Sphingopyxis macrogoltabida</name>
    <name type="common">Sphingomonas macrogoltabidus</name>
    <dbReference type="NCBI Taxonomy" id="33050"/>
    <lineage>
        <taxon>Bacteria</taxon>
        <taxon>Pseudomonadati</taxon>
        <taxon>Pseudomonadota</taxon>
        <taxon>Alphaproteobacteria</taxon>
        <taxon>Sphingomonadales</taxon>
        <taxon>Sphingomonadaceae</taxon>
        <taxon>Sphingopyxis</taxon>
    </lineage>
</organism>
<evidence type="ECO:0008006" key="5">
    <source>
        <dbReference type="Google" id="ProtNLM"/>
    </source>
</evidence>
<sequence length="151" mass="16070">MQKSFLIGAAALVLLSGCEKAEAPAPADTTTTEVPVETTPPEGMADATDPAADPATAPHRFASWAGKWTGVEGMFVTITPGEPGKYKLEMQSDLDTKGTYDGNDSEHGIKFKRGSEELSLRRGNGDETGLKYLAGKKECLIVKDGEGYCRD</sequence>
<accession>A0A0N9UYR6</accession>
<feature type="region of interest" description="Disordered" evidence="1">
    <location>
        <begin position="23"/>
        <end position="55"/>
    </location>
</feature>
<dbReference type="AlphaFoldDB" id="A0A0N9UYR6"/>
<keyword evidence="2" id="KW-0732">Signal</keyword>
<dbReference type="OrthoDB" id="6985970at2"/>
<dbReference type="PROSITE" id="PS51257">
    <property type="entry name" value="PROKAR_LIPOPROTEIN"/>
    <property type="match status" value="1"/>
</dbReference>
<dbReference type="Proteomes" id="UP000058074">
    <property type="component" value="Chromosome"/>
</dbReference>
<dbReference type="RefSeq" id="WP_054587622.1">
    <property type="nucleotide sequence ID" value="NZ_CP012700.1"/>
</dbReference>
<name>A0A0N9UYR6_SPHMC</name>
<feature type="chain" id="PRO_5006039154" description="Lipoprotein" evidence="2">
    <location>
        <begin position="22"/>
        <end position="151"/>
    </location>
</feature>
<reference evidence="3 4" key="1">
    <citation type="journal article" date="2015" name="Genome Announc.">
        <title>Complete Genome Sequence of Polypropylene Glycol- and Polyethylene Glycol-Degrading Sphingopyxis macrogoltabida Strain EY-1.</title>
        <authorList>
            <person name="Ohtsubo Y."/>
            <person name="Nagata Y."/>
            <person name="Numata M."/>
            <person name="Tsuchikane K."/>
            <person name="Hosoyama A."/>
            <person name="Yamazoe A."/>
            <person name="Tsuda M."/>
            <person name="Fujita N."/>
            <person name="Kawai F."/>
        </authorList>
    </citation>
    <scope>NUCLEOTIDE SEQUENCE [LARGE SCALE GENOMIC DNA]</scope>
    <source>
        <strain evidence="3 4">EY-1</strain>
    </source>
</reference>
<evidence type="ECO:0000256" key="2">
    <source>
        <dbReference type="SAM" id="SignalP"/>
    </source>
</evidence>
<dbReference type="EMBL" id="CP012700">
    <property type="protein sequence ID" value="ALH80255.1"/>
    <property type="molecule type" value="Genomic_DNA"/>
</dbReference>
<protein>
    <recommendedName>
        <fullName evidence="5">Lipoprotein</fullName>
    </recommendedName>
</protein>